<keyword evidence="7" id="KW-1185">Reference proteome</keyword>
<dbReference type="InterPro" id="IPR044244">
    <property type="entry name" value="TTC27/Emw1"/>
</dbReference>
<evidence type="ECO:0000256" key="3">
    <source>
        <dbReference type="ARBA" id="ARBA00024020"/>
    </source>
</evidence>
<comment type="caution">
    <text evidence="6">The sequence shown here is derived from an EMBL/GenBank/DDBJ whole genome shotgun (WGS) entry which is preliminary data.</text>
</comment>
<gene>
    <name evidence="6" type="ORF">ODALV1_LOCUS26504</name>
</gene>
<dbReference type="PANTHER" id="PTHR16193:SF0">
    <property type="entry name" value="TETRATRICOPEPTIDE REPEAT PROTEIN 27"/>
    <property type="match status" value="1"/>
</dbReference>
<evidence type="ECO:0000313" key="6">
    <source>
        <dbReference type="EMBL" id="CAL8136564.1"/>
    </source>
</evidence>
<dbReference type="EMBL" id="CAXLJM020000111">
    <property type="protein sequence ID" value="CAL8136564.1"/>
    <property type="molecule type" value="Genomic_DNA"/>
</dbReference>
<dbReference type="InterPro" id="IPR019734">
    <property type="entry name" value="TPR_rpt"/>
</dbReference>
<dbReference type="SMART" id="SM00028">
    <property type="entry name" value="TPR"/>
    <property type="match status" value="4"/>
</dbReference>
<name>A0ABP1RV28_9HEXA</name>
<sequence>MFSFNENVELTVYNDVELEEACHQHQNDQSQNNQADDNKKGLLLGDLLPILPTITIVPCCTSDNDKDANSDSCEYNKNCSRDFKVFQRRLLLGEPPGKGKEENQDGFGEWENALKDAVRIVRRKFQKEEEMQEGNSEEDWLRIATLLRIFVQLNFTGPSQLTNKKVQAEVDALTTLSEDDSVEEIIKNSLELEGIELDPNTRLPILLVVVRHLLDLIQSSSSSRASWPFYLHWRVRTEFLHQKMLQRRCVQLSRNLKVYTSAYLSWRKLGHHNVLREVDASFILEIAEMLTYYYDGLVAIRFLEEARKVLGLKVNFSGRMGFRTKFQQTPMAQTIVSVDVAKENGEDPEEITSFPGFEQDLKEHLPKPLALNDETRLERVRLADSEPVQEEQGARGGIHQLVILGMMNHKVAFEKQEDLTLQEVQALVNVVLDNPVSWNGRVSALIARCTQEKGDLRAVDRSLRQLEDLLRTIWAKEDVSDEVSLWKKLSLRNYLFFGSGIPSRTELKLVFGSVLESINHWKEALRIYEEIGNWEKIIHCYKMLQLRHKAEALIRAKIEENGETPKLLVLLGDATSDLTYYEKAWELSGEKSYDSRIRVADHYFYRQEYEQAKPYLKSAISLSPLDYPCCLKLGWACYKTEDFSLAFQSYLKAANLEYDNYQVWSNLATCAVKLGRKEFALRAYKLAVKCNYDEWRLWTNLLVVAVELGELTQGIQAYHRILELKKDWGDNEVLRLMVGKVIEGGGGGSNEVKSKMAELMGRITAQNARGPFPWLLYGRLLASYLDSETETQNDKEIDVNLKMTNLERSFSYYNKALVLLRQNPRWKTEVGMMTNVVACIIEFRHQRCREEIPKELITPSHTSFDSSLKETAKSVYATVSSLQKANPGDSDLKELEEEMREELKEPFYASE</sequence>
<dbReference type="Gene3D" id="1.25.40.10">
    <property type="entry name" value="Tetratricopeptide repeat domain"/>
    <property type="match status" value="1"/>
</dbReference>
<dbReference type="SUPFAM" id="SSF48452">
    <property type="entry name" value="TPR-like"/>
    <property type="match status" value="1"/>
</dbReference>
<dbReference type="Proteomes" id="UP001642540">
    <property type="component" value="Unassembled WGS sequence"/>
</dbReference>
<accession>A0ABP1RV28</accession>
<organism evidence="6 7">
    <name type="scientific">Orchesella dallaii</name>
    <dbReference type="NCBI Taxonomy" id="48710"/>
    <lineage>
        <taxon>Eukaryota</taxon>
        <taxon>Metazoa</taxon>
        <taxon>Ecdysozoa</taxon>
        <taxon>Arthropoda</taxon>
        <taxon>Hexapoda</taxon>
        <taxon>Collembola</taxon>
        <taxon>Entomobryomorpha</taxon>
        <taxon>Entomobryoidea</taxon>
        <taxon>Orchesellidae</taxon>
        <taxon>Orchesellinae</taxon>
        <taxon>Orchesella</taxon>
    </lineage>
</organism>
<dbReference type="InterPro" id="IPR011990">
    <property type="entry name" value="TPR-like_helical_dom_sf"/>
</dbReference>
<evidence type="ECO:0000256" key="5">
    <source>
        <dbReference type="SAM" id="MobiDB-lite"/>
    </source>
</evidence>
<dbReference type="PROSITE" id="PS50005">
    <property type="entry name" value="TPR"/>
    <property type="match status" value="1"/>
</dbReference>
<evidence type="ECO:0000256" key="4">
    <source>
        <dbReference type="PROSITE-ProRule" id="PRU00339"/>
    </source>
</evidence>
<protein>
    <recommendedName>
        <fullName evidence="8">Tetratricopeptide repeat protein 27</fullName>
    </recommendedName>
</protein>
<evidence type="ECO:0000256" key="2">
    <source>
        <dbReference type="ARBA" id="ARBA00022803"/>
    </source>
</evidence>
<dbReference type="PANTHER" id="PTHR16193">
    <property type="entry name" value="TETRATRICOPEPTIDE REPEAT PROTEIN 27"/>
    <property type="match status" value="1"/>
</dbReference>
<comment type="similarity">
    <text evidence="3">Belongs to the TTC27 family.</text>
</comment>
<feature type="repeat" description="TPR" evidence="4">
    <location>
        <begin position="593"/>
        <end position="626"/>
    </location>
</feature>
<keyword evidence="1" id="KW-0677">Repeat</keyword>
<feature type="region of interest" description="Disordered" evidence="5">
    <location>
        <begin position="882"/>
        <end position="911"/>
    </location>
</feature>
<evidence type="ECO:0000256" key="1">
    <source>
        <dbReference type="ARBA" id="ARBA00022737"/>
    </source>
</evidence>
<reference evidence="6 7" key="1">
    <citation type="submission" date="2024-08" db="EMBL/GenBank/DDBJ databases">
        <authorList>
            <person name="Cucini C."/>
            <person name="Frati F."/>
        </authorList>
    </citation>
    <scope>NUCLEOTIDE SEQUENCE [LARGE SCALE GENOMIC DNA]</scope>
</reference>
<evidence type="ECO:0008006" key="8">
    <source>
        <dbReference type="Google" id="ProtNLM"/>
    </source>
</evidence>
<keyword evidence="2 4" id="KW-0802">TPR repeat</keyword>
<proteinExistence type="inferred from homology"/>
<evidence type="ECO:0000313" key="7">
    <source>
        <dbReference type="Proteomes" id="UP001642540"/>
    </source>
</evidence>